<name>A0A1I7YVM3_9BILA</name>
<feature type="compositionally biased region" description="Basic residues" evidence="1">
    <location>
        <begin position="28"/>
        <end position="49"/>
    </location>
</feature>
<feature type="compositionally biased region" description="Basic and acidic residues" evidence="1">
    <location>
        <begin position="50"/>
        <end position="60"/>
    </location>
</feature>
<feature type="compositionally biased region" description="Basic and acidic residues" evidence="1">
    <location>
        <begin position="68"/>
        <end position="77"/>
    </location>
</feature>
<evidence type="ECO:0000313" key="3">
    <source>
        <dbReference type="WBParaSite" id="L893_g20296.t1"/>
    </source>
</evidence>
<accession>A0A1I7YVM3</accession>
<sequence>MSSTDINLSLDEIIKKNKKSKGGANRQGQRKGNPKKAAGKGVKKGRISKPKAESSQKSHPLDPFSDESSPKAKDTKPAQKAHPLDPFADDSAKQKPRVNKKGAQKKAGGSVQDRLSAIKNRLKGNRGGAKGFKPRGRK</sequence>
<feature type="compositionally biased region" description="Basic residues" evidence="1">
    <location>
        <begin position="94"/>
        <end position="104"/>
    </location>
</feature>
<dbReference type="AlphaFoldDB" id="A0A1I7YVM3"/>
<keyword evidence="2" id="KW-1185">Reference proteome</keyword>
<protein>
    <submittedName>
        <fullName evidence="3">DUF3223 domain-containing protein</fullName>
    </submittedName>
</protein>
<organism evidence="2 3">
    <name type="scientific">Steinernema glaseri</name>
    <dbReference type="NCBI Taxonomy" id="37863"/>
    <lineage>
        <taxon>Eukaryota</taxon>
        <taxon>Metazoa</taxon>
        <taxon>Ecdysozoa</taxon>
        <taxon>Nematoda</taxon>
        <taxon>Chromadorea</taxon>
        <taxon>Rhabditida</taxon>
        <taxon>Tylenchina</taxon>
        <taxon>Panagrolaimomorpha</taxon>
        <taxon>Strongyloidoidea</taxon>
        <taxon>Steinernematidae</taxon>
        <taxon>Steinernema</taxon>
    </lineage>
</organism>
<proteinExistence type="predicted"/>
<dbReference type="WBParaSite" id="L893_g20296.t1">
    <property type="protein sequence ID" value="L893_g20296.t1"/>
    <property type="gene ID" value="L893_g20296"/>
</dbReference>
<reference evidence="3" key="1">
    <citation type="submission" date="2016-11" db="UniProtKB">
        <authorList>
            <consortium name="WormBaseParasite"/>
        </authorList>
    </citation>
    <scope>IDENTIFICATION</scope>
</reference>
<evidence type="ECO:0000256" key="1">
    <source>
        <dbReference type="SAM" id="MobiDB-lite"/>
    </source>
</evidence>
<evidence type="ECO:0000313" key="2">
    <source>
        <dbReference type="Proteomes" id="UP000095287"/>
    </source>
</evidence>
<dbReference type="Proteomes" id="UP000095287">
    <property type="component" value="Unplaced"/>
</dbReference>
<feature type="region of interest" description="Disordered" evidence="1">
    <location>
        <begin position="1"/>
        <end position="138"/>
    </location>
</feature>